<dbReference type="InterPro" id="IPR036291">
    <property type="entry name" value="NAD(P)-bd_dom_sf"/>
</dbReference>
<protein>
    <submittedName>
        <fullName evidence="4">Potassium transporter TrkA</fullName>
    </submittedName>
</protein>
<feature type="transmembrane region" description="Helical" evidence="1">
    <location>
        <begin position="279"/>
        <end position="300"/>
    </location>
</feature>
<keyword evidence="1" id="KW-1133">Transmembrane helix</keyword>
<proteinExistence type="predicted"/>
<dbReference type="PANTHER" id="PTHR43833:SF11">
    <property type="entry name" value="VOLTAGE-GATED POTASSIUM CHANNEL KCH"/>
    <property type="match status" value="1"/>
</dbReference>
<organism evidence="4">
    <name type="scientific">Symploca sp. SIO1C4</name>
    <dbReference type="NCBI Taxonomy" id="2607765"/>
    <lineage>
        <taxon>Bacteria</taxon>
        <taxon>Bacillati</taxon>
        <taxon>Cyanobacteriota</taxon>
        <taxon>Cyanophyceae</taxon>
        <taxon>Coleofasciculales</taxon>
        <taxon>Coleofasciculaceae</taxon>
        <taxon>Symploca</taxon>
    </lineage>
</organism>
<feature type="domain" description="RCK C-terminal" evidence="3">
    <location>
        <begin position="515"/>
        <end position="598"/>
    </location>
</feature>
<dbReference type="PROSITE" id="PS51201">
    <property type="entry name" value="RCK_N"/>
    <property type="match status" value="1"/>
</dbReference>
<comment type="caution">
    <text evidence="4">The sequence shown here is derived from an EMBL/GenBank/DDBJ whole genome shotgun (WGS) entry which is preliminary data.</text>
</comment>
<dbReference type="InterPro" id="IPR006037">
    <property type="entry name" value="RCK_C"/>
</dbReference>
<evidence type="ECO:0000256" key="1">
    <source>
        <dbReference type="SAM" id="Phobius"/>
    </source>
</evidence>
<dbReference type="GO" id="GO:0008324">
    <property type="term" value="F:monoatomic cation transmembrane transporter activity"/>
    <property type="evidence" value="ECO:0007669"/>
    <property type="project" value="InterPro"/>
</dbReference>
<dbReference type="Pfam" id="PF02254">
    <property type="entry name" value="TrkA_N"/>
    <property type="match status" value="2"/>
</dbReference>
<dbReference type="PROSITE" id="PS51202">
    <property type="entry name" value="RCK_C"/>
    <property type="match status" value="1"/>
</dbReference>
<feature type="domain" description="RCK N-terminal" evidence="2">
    <location>
        <begin position="12"/>
        <end position="132"/>
    </location>
</feature>
<gene>
    <name evidence="4" type="ORF">F6J89_23485</name>
</gene>
<dbReference type="EMBL" id="JAAHFQ010000573">
    <property type="protein sequence ID" value="NER30499.1"/>
    <property type="molecule type" value="Genomic_DNA"/>
</dbReference>
<dbReference type="InterPro" id="IPR003148">
    <property type="entry name" value="RCK_N"/>
</dbReference>
<evidence type="ECO:0000313" key="4">
    <source>
        <dbReference type="EMBL" id="NER30499.1"/>
    </source>
</evidence>
<dbReference type="PANTHER" id="PTHR43833">
    <property type="entry name" value="POTASSIUM CHANNEL PROTEIN 2-RELATED-RELATED"/>
    <property type="match status" value="1"/>
</dbReference>
<evidence type="ECO:0000259" key="3">
    <source>
        <dbReference type="PROSITE" id="PS51202"/>
    </source>
</evidence>
<keyword evidence="1" id="KW-0472">Membrane</keyword>
<dbReference type="InterPro" id="IPR050721">
    <property type="entry name" value="Trk_Ktr_HKT_K-transport"/>
</dbReference>
<reference evidence="4" key="1">
    <citation type="submission" date="2019-11" db="EMBL/GenBank/DDBJ databases">
        <title>Genomic insights into an expanded diversity of filamentous marine cyanobacteria reveals the extraordinary biosynthetic potential of Moorea and Okeania.</title>
        <authorList>
            <person name="Ferreira Leao T."/>
            <person name="Wang M."/>
            <person name="Moss N."/>
            <person name="Da Silva R."/>
            <person name="Sanders J."/>
            <person name="Nurk S."/>
            <person name="Gurevich A."/>
            <person name="Humphrey G."/>
            <person name="Reher R."/>
            <person name="Zhu Q."/>
            <person name="Belda-Ferre P."/>
            <person name="Glukhov E."/>
            <person name="Rex R."/>
            <person name="Dorrestein P.C."/>
            <person name="Knight R."/>
            <person name="Pevzner P."/>
            <person name="Gerwick W.H."/>
            <person name="Gerwick L."/>
        </authorList>
    </citation>
    <scope>NUCLEOTIDE SEQUENCE</scope>
    <source>
        <strain evidence="4">SIO1C4</strain>
    </source>
</reference>
<accession>A0A6B3NBK3</accession>
<dbReference type="Gene3D" id="3.40.50.720">
    <property type="entry name" value="NAD(P)-binding Rossmann-like Domain"/>
    <property type="match status" value="2"/>
</dbReference>
<dbReference type="SUPFAM" id="SSF51735">
    <property type="entry name" value="NAD(P)-binding Rossmann-fold domains"/>
    <property type="match status" value="2"/>
</dbReference>
<dbReference type="GO" id="GO:0006813">
    <property type="term" value="P:potassium ion transport"/>
    <property type="evidence" value="ECO:0007669"/>
    <property type="project" value="InterPro"/>
</dbReference>
<dbReference type="AlphaFoldDB" id="A0A6B3NBK3"/>
<feature type="transmembrane region" description="Helical" evidence="1">
    <location>
        <begin position="337"/>
        <end position="361"/>
    </location>
</feature>
<evidence type="ECO:0000259" key="2">
    <source>
        <dbReference type="PROSITE" id="PS51201"/>
    </source>
</evidence>
<sequence length="678" mass="76155">MEQAASSQQLKLDCFLVCGLGSLGQHCVAALKEFGVSVIAIEQRVPENWEISNLSDLLDEFIIGDCRQKKVLEQAQIEQCRAVVIVTSNERVNTETALIARQLNPQTRLVVRSAQKNLNRLLSQRLGNFVAYEATQLPAPAFALAALGCETLGFFQLDGKWLRVVTRQMQVGDPWCNRRQIWELNNRSCRVLTHLTPSMEMPKVFRRWDQETIILPGDTIVCIEITDPLFSQLPATPIEIPQHWWQFWQEQFKSLSWDKFQQKLIEFWYDSHRNQVQRVAIVCTITVIFLLVCGTVLFNWQYPEVTLPEAFHTTAILLLGGYADLFGEFPAQVTLPWWLQLFSLGLTLAGTALVGVLYALLTQALLSTRFQFLQQRPPVPSQDHIILVGLGRVGQRVATILQEFQQPLVALTRRELEPNLLPQLPVIGGNFTEALKKANVATAKSLLIATDDEILNLEIGLMANNANPKVGLVIRTFEQRLSENLKQMLPEAQVLCAYGLAAEAFAGAAFGEHIRSLFRLNNQTILVTEYKIEAGDTLNGLLLAEVACGYGVVPILHQQPHQDAKLMPSDDIKLVVGDRMVVLATINGLQRIEGGKIYIQPKQWRVQVEKALTQDAVFEGANAIARISGCTLQQARKLMKNLPGTLPTPLYRQQAQRLVRQLSKRQVLAFLVEISHPQ</sequence>
<keyword evidence="1" id="KW-0812">Transmembrane</keyword>
<name>A0A6B3NBK3_9CYAN</name>